<gene>
    <name evidence="3" type="ORF">KB213_05790</name>
</gene>
<evidence type="ECO:0000313" key="4">
    <source>
        <dbReference type="Proteomes" id="UP000677812"/>
    </source>
</evidence>
<dbReference type="Proteomes" id="UP000677812">
    <property type="component" value="Unassembled WGS sequence"/>
</dbReference>
<sequence length="202" mass="21740">MRLTCRAVLMAAMLSMAGCATHGLDRLTPAQRHDAERVEAYLNHLQGMTAQFSQQGPDTMRGAGSFAYIPGHLRLNYMLPHPMQLIAGDGHLVLDDPASGAVTHISLRRNPLGLLLRYPVRFSGDIEVTDVHHEGAVLALSLAEADNPSQGLLTLDFVDQAGSLSLIGLQGVDARQHNFSVALSSVVEKATPDPSLFKLPVE</sequence>
<dbReference type="Gene3D" id="2.50.20.10">
    <property type="entry name" value="Lipoprotein localisation LolA/LolB/LppX"/>
    <property type="match status" value="1"/>
</dbReference>
<dbReference type="PANTHER" id="PTHR35869:SF1">
    <property type="entry name" value="OUTER-MEMBRANE LIPOPROTEIN CARRIER PROTEIN"/>
    <property type="match status" value="1"/>
</dbReference>
<evidence type="ECO:0000256" key="1">
    <source>
        <dbReference type="ARBA" id="ARBA00022729"/>
    </source>
</evidence>
<feature type="signal peptide" evidence="2">
    <location>
        <begin position="1"/>
        <end position="20"/>
    </location>
</feature>
<dbReference type="InterPro" id="IPR029046">
    <property type="entry name" value="LolA/LolB/LppX"/>
</dbReference>
<dbReference type="CDD" id="cd16325">
    <property type="entry name" value="LolA"/>
    <property type="match status" value="1"/>
</dbReference>
<organism evidence="3 4">
    <name type="scientific">Neokomagataea anthophila</name>
    <dbReference type="NCBI Taxonomy" id="2826925"/>
    <lineage>
        <taxon>Bacteria</taxon>
        <taxon>Pseudomonadati</taxon>
        <taxon>Pseudomonadota</taxon>
        <taxon>Alphaproteobacteria</taxon>
        <taxon>Acetobacterales</taxon>
        <taxon>Acetobacteraceae</taxon>
        <taxon>Neokomagataea</taxon>
    </lineage>
</organism>
<evidence type="ECO:0000256" key="2">
    <source>
        <dbReference type="SAM" id="SignalP"/>
    </source>
</evidence>
<dbReference type="SUPFAM" id="SSF89392">
    <property type="entry name" value="Prokaryotic lipoproteins and lipoprotein localization factors"/>
    <property type="match status" value="1"/>
</dbReference>
<dbReference type="PROSITE" id="PS51257">
    <property type="entry name" value="PROKAR_LIPOPROTEIN"/>
    <property type="match status" value="1"/>
</dbReference>
<protein>
    <submittedName>
        <fullName evidence="3">Outer-membrane lipoprotein carrier protein LolA</fullName>
    </submittedName>
</protein>
<dbReference type="Pfam" id="PF03548">
    <property type="entry name" value="LolA"/>
    <property type="match status" value="1"/>
</dbReference>
<feature type="chain" id="PRO_5045757130" evidence="2">
    <location>
        <begin position="21"/>
        <end position="202"/>
    </location>
</feature>
<dbReference type="InterPro" id="IPR004564">
    <property type="entry name" value="OM_lipoprot_carrier_LolA-like"/>
</dbReference>
<name>A0ABS5E6N1_9PROT</name>
<proteinExistence type="predicted"/>
<comment type="caution">
    <text evidence="3">The sequence shown here is derived from an EMBL/GenBank/DDBJ whole genome shotgun (WGS) entry which is preliminary data.</text>
</comment>
<keyword evidence="1 2" id="KW-0732">Signal</keyword>
<dbReference type="EMBL" id="JAGRQH010000003">
    <property type="protein sequence ID" value="MBR0559567.1"/>
    <property type="molecule type" value="Genomic_DNA"/>
</dbReference>
<keyword evidence="4" id="KW-1185">Reference proteome</keyword>
<reference evidence="3 4" key="1">
    <citation type="submission" date="2021-04" db="EMBL/GenBank/DDBJ databases">
        <title>The complete genome sequence of Neokomagataea sp. TBRC 2177.</title>
        <authorList>
            <person name="Charoenyingcharoen P."/>
            <person name="Yukphan P."/>
        </authorList>
    </citation>
    <scope>NUCLEOTIDE SEQUENCE [LARGE SCALE GENOMIC DNA]</scope>
    <source>
        <strain evidence="3 4">TBRC 2177</strain>
    </source>
</reference>
<evidence type="ECO:0000313" key="3">
    <source>
        <dbReference type="EMBL" id="MBR0559567.1"/>
    </source>
</evidence>
<accession>A0ABS5E6N1</accession>
<keyword evidence="3" id="KW-0449">Lipoprotein</keyword>
<dbReference type="PANTHER" id="PTHR35869">
    <property type="entry name" value="OUTER-MEMBRANE LIPOPROTEIN CARRIER PROTEIN"/>
    <property type="match status" value="1"/>
</dbReference>